<organism evidence="2">
    <name type="scientific">Aspergillus niger</name>
    <dbReference type="NCBI Taxonomy" id="5061"/>
    <lineage>
        <taxon>Eukaryota</taxon>
        <taxon>Fungi</taxon>
        <taxon>Dikarya</taxon>
        <taxon>Ascomycota</taxon>
        <taxon>Pezizomycotina</taxon>
        <taxon>Eurotiomycetes</taxon>
        <taxon>Eurotiomycetidae</taxon>
        <taxon>Eurotiales</taxon>
        <taxon>Aspergillaceae</taxon>
        <taxon>Aspergillus</taxon>
        <taxon>Aspergillus subgen. Circumdati</taxon>
    </lineage>
</organism>
<feature type="compositionally biased region" description="Pro residues" evidence="1">
    <location>
        <begin position="190"/>
        <end position="204"/>
    </location>
</feature>
<proteinExistence type="predicted"/>
<feature type="compositionally biased region" description="Basic and acidic residues" evidence="1">
    <location>
        <begin position="319"/>
        <end position="328"/>
    </location>
</feature>
<dbReference type="AlphaFoldDB" id="A0AAJ8E1K8"/>
<feature type="compositionally biased region" description="Low complexity" evidence="1">
    <location>
        <begin position="227"/>
        <end position="241"/>
    </location>
</feature>
<dbReference type="VEuPathDB" id="FungiDB:An02g12440"/>
<feature type="compositionally biased region" description="Pro residues" evidence="1">
    <location>
        <begin position="414"/>
        <end position="432"/>
    </location>
</feature>
<dbReference type="GeneID" id="84590512"/>
<reference evidence="2" key="1">
    <citation type="submission" date="2025-02" db="EMBL/GenBank/DDBJ databases">
        <authorList>
            <consortium name="NCBI Genome Project"/>
        </authorList>
    </citation>
    <scope>NUCLEOTIDE SEQUENCE</scope>
</reference>
<feature type="region of interest" description="Disordered" evidence="1">
    <location>
        <begin position="392"/>
        <end position="442"/>
    </location>
</feature>
<gene>
    <name evidence="2" type="ORF">An02g12440</name>
</gene>
<reference evidence="2" key="2">
    <citation type="submission" date="2025-08" db="UniProtKB">
        <authorList>
            <consortium name="RefSeq"/>
        </authorList>
    </citation>
    <scope>IDENTIFICATION</scope>
</reference>
<feature type="region of interest" description="Disordered" evidence="1">
    <location>
        <begin position="477"/>
        <end position="500"/>
    </location>
</feature>
<name>A0AAJ8E1K8_ASPNG</name>
<feature type="compositionally biased region" description="Acidic residues" evidence="1">
    <location>
        <begin position="631"/>
        <end position="644"/>
    </location>
</feature>
<feature type="compositionally biased region" description="Polar residues" evidence="1">
    <location>
        <begin position="273"/>
        <end position="287"/>
    </location>
</feature>
<protein>
    <submittedName>
        <fullName evidence="2">Uncharacterized protein</fullName>
    </submittedName>
</protein>
<dbReference type="RefSeq" id="XP_059603529.1">
    <property type="nucleotide sequence ID" value="XM_059746684.1"/>
</dbReference>
<sequence length="657" mass="73864">MSHPITKFQPFPNFYVYRPGYMVVPLIPLDELPSWIQVGDFDWGNSSLYEAMLPASFNCFPRVGEYDVICHHCYKNVDSYHRSVSERSDSNASSRASDLPKGLAAQLPANSILLDPSFKLEQPPFGANLNVSPFVGLCFSSQSLGKLCKCLCCCRDNQSDHDTPHPPNNQTHEDNQTQENDQDPPSHQDTPPPTNPPANSPPESPGHSNPSVQLEEGTPLDDLSHLGQGSKAKQASQATQAFPTNGTDQTDQEFVASLRDRAVQIGHAALSGQNRASDIAVSSTSGSVEEARSQTNGEDEAATSGDTGNNFLGRRRVPHRDEPNRRGRLFEGDVDPSLRIGPWYYCCYYGRIIGDSCLYHRALVHNDSRYLLCSPYSTSTHQNRVYTNTYHTTLPLKPIPPNPLRMQKRRTTRPPRPLRQPPLHIPPTPSPMTGPLRRPRNRNRIPPHLPHNLNPFSPTIPLSTPIPIPILIPILNPRPNTPRIPPHTRRNRTPRRKHIPAGPIHTQEIKIDMFRLIPRPSLRERLPSPRFTYRWWCLGKMRTRSGRRGGRHAQIMATLDSTKDQVAARPFPAVHHFVSMDWRYRISGDLERGIQTPYYILGETCMRDRRIPEGVYGDAEDQGAEDHPEAGYDDEDEGEDEEDAVGVGWEEAAVEED</sequence>
<evidence type="ECO:0000313" key="2">
    <source>
        <dbReference type="RefSeq" id="XP_059603529.1"/>
    </source>
</evidence>
<feature type="region of interest" description="Disordered" evidence="1">
    <location>
        <begin position="161"/>
        <end position="249"/>
    </location>
</feature>
<dbReference type="KEGG" id="ang:An02g12440"/>
<feature type="region of interest" description="Disordered" evidence="1">
    <location>
        <begin position="614"/>
        <end position="657"/>
    </location>
</feature>
<feature type="compositionally biased region" description="Basic residues" evidence="1">
    <location>
        <begin position="486"/>
        <end position="499"/>
    </location>
</feature>
<evidence type="ECO:0000256" key="1">
    <source>
        <dbReference type="SAM" id="MobiDB-lite"/>
    </source>
</evidence>
<accession>A0AAJ8E1K8</accession>
<feature type="region of interest" description="Disordered" evidence="1">
    <location>
        <begin position="273"/>
        <end position="328"/>
    </location>
</feature>